<dbReference type="InterPro" id="IPR005829">
    <property type="entry name" value="Sugar_transporter_CS"/>
</dbReference>
<dbReference type="PANTHER" id="PTHR23501:SF109">
    <property type="entry name" value="MAJOR FACILITATOR SUPERFAMILY (MFS) PROFILE DOMAIN-CONTAINING PROTEIN-RELATED"/>
    <property type="match status" value="1"/>
</dbReference>
<evidence type="ECO:0000256" key="5">
    <source>
        <dbReference type="ARBA" id="ARBA00023136"/>
    </source>
</evidence>
<evidence type="ECO:0000256" key="3">
    <source>
        <dbReference type="ARBA" id="ARBA00022692"/>
    </source>
</evidence>
<reference evidence="8 9" key="1">
    <citation type="submission" date="2019-07" db="EMBL/GenBank/DDBJ databases">
        <title>Finished genome of Venturia effusa.</title>
        <authorList>
            <person name="Young C.A."/>
            <person name="Cox M.P."/>
            <person name="Ganley A.R.D."/>
            <person name="David W.J."/>
        </authorList>
    </citation>
    <scope>NUCLEOTIDE SEQUENCE [LARGE SCALE GENOMIC DNA]</scope>
    <source>
        <strain evidence="9">albino</strain>
    </source>
</reference>
<feature type="transmembrane region" description="Helical" evidence="6">
    <location>
        <begin position="172"/>
        <end position="194"/>
    </location>
</feature>
<feature type="transmembrane region" description="Helical" evidence="6">
    <location>
        <begin position="110"/>
        <end position="130"/>
    </location>
</feature>
<keyword evidence="3 6" id="KW-0812">Transmembrane</keyword>
<dbReference type="EMBL" id="CP042198">
    <property type="protein sequence ID" value="QDS75827.1"/>
    <property type="molecule type" value="Genomic_DNA"/>
</dbReference>
<feature type="domain" description="Major facilitator superfamily (MFS) profile" evidence="7">
    <location>
        <begin position="43"/>
        <end position="571"/>
    </location>
</feature>
<accession>A0A517LJN4</accession>
<organism evidence="8 9">
    <name type="scientific">Venturia effusa</name>
    <dbReference type="NCBI Taxonomy" id="50376"/>
    <lineage>
        <taxon>Eukaryota</taxon>
        <taxon>Fungi</taxon>
        <taxon>Dikarya</taxon>
        <taxon>Ascomycota</taxon>
        <taxon>Pezizomycotina</taxon>
        <taxon>Dothideomycetes</taxon>
        <taxon>Pleosporomycetidae</taxon>
        <taxon>Venturiales</taxon>
        <taxon>Venturiaceae</taxon>
        <taxon>Venturia</taxon>
    </lineage>
</organism>
<keyword evidence="4 6" id="KW-1133">Transmembrane helix</keyword>
<dbReference type="Pfam" id="PF06609">
    <property type="entry name" value="TRI12"/>
    <property type="match status" value="1"/>
</dbReference>
<dbReference type="GO" id="GO:0022857">
    <property type="term" value="F:transmembrane transporter activity"/>
    <property type="evidence" value="ECO:0007669"/>
    <property type="project" value="InterPro"/>
</dbReference>
<evidence type="ECO:0000256" key="2">
    <source>
        <dbReference type="ARBA" id="ARBA00022448"/>
    </source>
</evidence>
<sequence length="593" mass="62411">MVETDTITHKMDHFGLERLKDESRAQHGMIGFDTTEENLPPGYFHSSFFFGTMLAASLGLLAGVAGFGYAAPILADINAACSIKTLSAHILTTIFLTLVGRISDIFGRRWVFAGGSIVGLLGSVICAVSQDVPTLVGGTALIGIGASTQVSFPIVVGELLPMKYRFYGNALIFVFAIPGSGFGPAVANAFILYTSVGWRGMAELFLSFPADKPGVYYLLIAINGAAAICWIVFYHPPTFEMKHGSESVLKYVKDFDYIGTLLYSLGLLLFIMGLSWGGSVHPWRSAAVLVTTLGGVALLVAFMLWELYANLNEPLVPIGLFKNLPWAMSTVVLGVGAGMYYAFAIIWPSMVTVLYAGGDQMYGGWLASLVGLGLLAGEIVGGLLATPLGKTKFQMIGSVAAALILFASVATCNPDTKNRACALVFTGCFFVGWVENVCLTLTTVALNDQNKIGTAGGVAGSLRAAISAVSSAVYTAVLNNRLSQTIASEVPAALTTAGLPSSSVADFIAAISVGTPAAFAKVTGNSDSITTAGLKAYEKANSDAYRTVFLTTIAFSGLALVLSFFVPNVEDRLTGDVAATLHNRNDENTVGTR</sequence>
<dbReference type="InterPro" id="IPR036259">
    <property type="entry name" value="MFS_trans_sf"/>
</dbReference>
<feature type="transmembrane region" description="Helical" evidence="6">
    <location>
        <begin position="77"/>
        <end position="98"/>
    </location>
</feature>
<feature type="transmembrane region" description="Helical" evidence="6">
    <location>
        <begin position="214"/>
        <end position="234"/>
    </location>
</feature>
<evidence type="ECO:0000313" key="9">
    <source>
        <dbReference type="Proteomes" id="UP000316270"/>
    </source>
</evidence>
<dbReference type="OrthoDB" id="4161376at2759"/>
<dbReference type="AlphaFoldDB" id="A0A517LJN4"/>
<feature type="transmembrane region" description="Helical" evidence="6">
    <location>
        <begin position="326"/>
        <end position="350"/>
    </location>
</feature>
<keyword evidence="9" id="KW-1185">Reference proteome</keyword>
<evidence type="ECO:0000259" key="7">
    <source>
        <dbReference type="PROSITE" id="PS50850"/>
    </source>
</evidence>
<feature type="transmembrane region" description="Helical" evidence="6">
    <location>
        <begin position="422"/>
        <end position="446"/>
    </location>
</feature>
<dbReference type="InterPro" id="IPR010573">
    <property type="entry name" value="MFS_Str1/Tri12-like"/>
</dbReference>
<evidence type="ECO:0000256" key="4">
    <source>
        <dbReference type="ARBA" id="ARBA00022989"/>
    </source>
</evidence>
<dbReference type="PROSITE" id="PS00216">
    <property type="entry name" value="SUGAR_TRANSPORT_1"/>
    <property type="match status" value="1"/>
</dbReference>
<feature type="transmembrane region" description="Helical" evidence="6">
    <location>
        <begin position="255"/>
        <end position="277"/>
    </location>
</feature>
<evidence type="ECO:0000313" key="8">
    <source>
        <dbReference type="EMBL" id="QDS75827.1"/>
    </source>
</evidence>
<dbReference type="InterPro" id="IPR020846">
    <property type="entry name" value="MFS_dom"/>
</dbReference>
<feature type="transmembrane region" description="Helical" evidence="6">
    <location>
        <begin position="393"/>
        <end position="410"/>
    </location>
</feature>
<dbReference type="Gene3D" id="1.20.1250.20">
    <property type="entry name" value="MFS general substrate transporter like domains"/>
    <property type="match status" value="2"/>
</dbReference>
<dbReference type="SUPFAM" id="SSF103473">
    <property type="entry name" value="MFS general substrate transporter"/>
    <property type="match status" value="2"/>
</dbReference>
<feature type="transmembrane region" description="Helical" evidence="6">
    <location>
        <begin position="283"/>
        <end position="305"/>
    </location>
</feature>
<proteinExistence type="predicted"/>
<feature type="transmembrane region" description="Helical" evidence="6">
    <location>
        <begin position="136"/>
        <end position="160"/>
    </location>
</feature>
<comment type="subcellular location">
    <subcellularLocation>
        <location evidence="1">Membrane</location>
        <topology evidence="1">Multi-pass membrane protein</topology>
    </subcellularLocation>
</comment>
<dbReference type="PROSITE" id="PS50850">
    <property type="entry name" value="MFS"/>
    <property type="match status" value="1"/>
</dbReference>
<keyword evidence="5 6" id="KW-0472">Membrane</keyword>
<feature type="transmembrane region" description="Helical" evidence="6">
    <location>
        <begin position="48"/>
        <end position="71"/>
    </location>
</feature>
<dbReference type="GO" id="GO:0005886">
    <property type="term" value="C:plasma membrane"/>
    <property type="evidence" value="ECO:0007669"/>
    <property type="project" value="TreeGrafter"/>
</dbReference>
<evidence type="ECO:0000256" key="1">
    <source>
        <dbReference type="ARBA" id="ARBA00004141"/>
    </source>
</evidence>
<protein>
    <recommendedName>
        <fullName evidence="7">Major facilitator superfamily (MFS) profile domain-containing protein</fullName>
    </recommendedName>
</protein>
<feature type="transmembrane region" description="Helical" evidence="6">
    <location>
        <begin position="544"/>
        <end position="566"/>
    </location>
</feature>
<gene>
    <name evidence="8" type="ORF">FKW77_001054</name>
</gene>
<evidence type="ECO:0000256" key="6">
    <source>
        <dbReference type="SAM" id="Phobius"/>
    </source>
</evidence>
<dbReference type="Proteomes" id="UP000316270">
    <property type="component" value="Chromosome 14"/>
</dbReference>
<name>A0A517LJN4_9PEZI</name>
<dbReference type="PANTHER" id="PTHR23501">
    <property type="entry name" value="MAJOR FACILITATOR SUPERFAMILY"/>
    <property type="match status" value="1"/>
</dbReference>
<feature type="transmembrane region" description="Helical" evidence="6">
    <location>
        <begin position="362"/>
        <end position="386"/>
    </location>
</feature>
<keyword evidence="2" id="KW-0813">Transport</keyword>